<evidence type="ECO:0000256" key="1">
    <source>
        <dbReference type="SAM" id="MobiDB-lite"/>
    </source>
</evidence>
<feature type="region of interest" description="Disordered" evidence="1">
    <location>
        <begin position="924"/>
        <end position="946"/>
    </location>
</feature>
<dbReference type="GO" id="GO:0005524">
    <property type="term" value="F:ATP binding"/>
    <property type="evidence" value="ECO:0007669"/>
    <property type="project" value="InterPro"/>
</dbReference>
<accession>A0A0X3Q8S0</accession>
<feature type="region of interest" description="Disordered" evidence="1">
    <location>
        <begin position="382"/>
        <end position="440"/>
    </location>
</feature>
<dbReference type="InterPro" id="IPR056981">
    <property type="entry name" value="HEAT_ULK4_RUNKEL"/>
</dbReference>
<dbReference type="Pfam" id="PF23606">
    <property type="entry name" value="HEAT_ULK4"/>
    <property type="match status" value="1"/>
</dbReference>
<feature type="region of interest" description="Disordered" evidence="1">
    <location>
        <begin position="320"/>
        <end position="359"/>
    </location>
</feature>
<keyword evidence="3" id="KW-0808">Transferase</keyword>
<feature type="region of interest" description="Disordered" evidence="1">
    <location>
        <begin position="1402"/>
        <end position="1464"/>
    </location>
</feature>
<feature type="region of interest" description="Disordered" evidence="1">
    <location>
        <begin position="1875"/>
        <end position="1900"/>
    </location>
</feature>
<sequence length="1977" mass="215204">MENFVLYDEIAVSDEQTIYKARRKGTISFLAISSIDKRKRAYVTNHVRFAHEFNHQNILRFYEWYETSNHLWVVMDLCTGGTLENVLREDKILPEEAIIRFGRQLVQGLSFMHLSGAIFGDWCPRRIFLDGEGNIKYYDFSYARMENECGQKFLRRFSDENDESDSEFDGLSYSALPYISPEVLSGQPTSKASDVWGLGCLLYQMFAGSTPYASQVSSHLIQMILNNELRLPSQFARQPSSSLWHLLSSMLTKDPSQRMTLAEVLDHKFWLGSKETTPEDANPNLNNGFDVASLTGSDVSICSVIPANSKQLAANTMNQAKTLATKPTRRNSKTADKRPALTSQSSAKEKENAPPSKLEMPTASATFSLHAQSCPITMRREPVKAAAEGSDNTVVNSSNNSDSMDQSGCESVHRLSKVSTTSESDQTFKSEDGLNTSIQSPLSMEHRMTKSEFTFREDDKNANSVAKLYSASSISVGLGTPQTRSRLALIYPWGDKSASLPQEVDIVHLSSPSQLEDVFRNEIDQPSTDFLQNETAAVTERPFWCPQPLSDYEKWAQHSPHTSSRADSRLLGNAMIFSPTHIASLTLPEIEEHFQVVLRLLNGGPEEKTKLAGRLAYLTWFTSTTTLLYSKTAQKNSNYFSLISSSISRAHTLLEEAVRLLRQPTATTNSEARTWLCRLIGLLAHRTAYLLLWLSGEHEHLMRQLTACLAPDIPACLAIIVEVLREPATRSLTHLRQAGVTALGELIVCEICIAGAVLNTRMDTKSWGDLNPVHFDIQQGQWQSITFQLVRCLSTSKALSASQQQMASPAVYCNTLTAIPDDNTGKASDLATVSIPTGSQLTEDHVRLAAARALDEMVTAVLGCNLHHLLQRMNASDVDRSQPGIAVMFTLSTSIFTFLDCILTPETVSRLWADGVLGGLSEGTGIGGSNATGPSNVGGRLSSANISSQNPRVKTQVCQRVAFTSSSALAGLIRLRPALFTGGLIDRNGTSAFLSKFNPSVGNREPHHTAFTARLLSATANGLLLPLSLRVKPLSTSFLLVGMKAGTPAACRRLLSSRRFISSLVRHLESPHVMLRAKAYLLAAAALDISPGGVLPTACDSRLPSCLERDLRMTNQHNPQALPSMTPMSTTTATVTEIDVSTDEPAAMQMNLVRSHRTPSVIHAPDLQYLGFCCRHLADFLIEHLVPKVCEQVAISIGVLRLPKSSSQQKLSSAAGTSLRSNIRSAKPHCAIRRPSVTTPGGAAHTASLGVSLRTWLPAYSCIPAILASSLSVRSGLLLPPADRPVNRFCLVVFIGKLLEHWTSNDPVTAAASISGVHQPGSLENQVLLTTLAIIEDMSQLEDLVETRRSDLLKHILPGLANLAIAPASSPETRATCVKIIFDLRNRWLGESDSMYTSNISLNIGKTTPRPYQPSENSCLTPSPRGSGPRSLCGSTRSGRLASRPNNRPTSFYVKGSSKGEAQRYRVTPTQKGIQGPSPEVLLEVMDIVKRLVVPEAHHLLDPREPAPATYFLQLMLDTLTHLPSAHPFPPQSSLCAFPSSSPTRFPVNMFVQKWTASGLSSSLLDLLTQVLSSARVCDPLSTSPDASARFSRPTTSPTVTPLSNLCLLAVRLFTVLVRFPQDINLLSLISPLPNDSDPSLIQVTGKLTVTLGGLILRRARREPSAPAKSSASASSAKIRGTLPVLRVSSSTPGMSQLLATLMLINAQLSFIADVVRYALTCRQQKAVNGCPISQEPPSSARSHCNQPTAEELANVIACLPSDLDNICVVAEQLLVAARPPAHLPGILASFLEASTETVGVSTDSEAMGSDSDQRPSEDEWSEECDDTIAMRLVEASTTALASLASLYGGEYCRTALSAAGLRGFAVALLNLSSEQKRPSTTQPPSANGRPKLNNRGHSVTVAGGSRRRRARLMLRILRRLADSDEWCARRLTSLAAKHLQIAISHLRIDAQTLEDSATVRLAGVILEKLQRPPIAT</sequence>
<dbReference type="PANTHER" id="PTHR46240:SF1">
    <property type="entry name" value="SERINE_THREONINE-PROTEIN KINASE ULK4"/>
    <property type="match status" value="1"/>
</dbReference>
<feature type="compositionally biased region" description="Polar residues" evidence="1">
    <location>
        <begin position="1433"/>
        <end position="1450"/>
    </location>
</feature>
<reference evidence="3" key="1">
    <citation type="submission" date="2016-01" db="EMBL/GenBank/DDBJ databases">
        <title>Reference transcriptome for the parasite Schistocephalus solidus: insights into the molecular evolution of parasitism.</title>
        <authorList>
            <person name="Hebert F.O."/>
            <person name="Grambauer S."/>
            <person name="Barber I."/>
            <person name="Landry C.R."/>
            <person name="Aubin-Horth N."/>
        </authorList>
    </citation>
    <scope>NUCLEOTIDE SEQUENCE</scope>
</reference>
<dbReference type="InterPro" id="IPR011009">
    <property type="entry name" value="Kinase-like_dom_sf"/>
</dbReference>
<dbReference type="Gene3D" id="1.10.510.10">
    <property type="entry name" value="Transferase(Phosphotransferase) domain 1"/>
    <property type="match status" value="1"/>
</dbReference>
<evidence type="ECO:0000259" key="2">
    <source>
        <dbReference type="PROSITE" id="PS50011"/>
    </source>
</evidence>
<protein>
    <submittedName>
        <fullName evidence="3">Serine/threonine-protein kinase ULK4</fullName>
    </submittedName>
</protein>
<name>A0A0X3Q8S0_SCHSO</name>
<feature type="domain" description="Protein kinase" evidence="2">
    <location>
        <begin position="4"/>
        <end position="270"/>
    </location>
</feature>
<feature type="region of interest" description="Disordered" evidence="1">
    <location>
        <begin position="1800"/>
        <end position="1823"/>
    </location>
</feature>
<dbReference type="EMBL" id="GEEE01007589">
    <property type="protein sequence ID" value="JAP55636.1"/>
    <property type="molecule type" value="Transcribed_RNA"/>
</dbReference>
<gene>
    <name evidence="3" type="primary">ULK4</name>
    <name evidence="3" type="ORF">TR91011</name>
</gene>
<feature type="compositionally biased region" description="Low complexity" evidence="1">
    <location>
        <begin position="390"/>
        <end position="403"/>
    </location>
</feature>
<proteinExistence type="predicted"/>
<dbReference type="SUPFAM" id="SSF56112">
    <property type="entry name" value="Protein kinase-like (PK-like)"/>
    <property type="match status" value="1"/>
</dbReference>
<feature type="compositionally biased region" description="Polar residues" evidence="1">
    <location>
        <begin position="1875"/>
        <end position="1886"/>
    </location>
</feature>
<dbReference type="InterPro" id="IPR000719">
    <property type="entry name" value="Prot_kinase_dom"/>
</dbReference>
<dbReference type="InterPro" id="IPR045906">
    <property type="entry name" value="ULK4"/>
</dbReference>
<organism evidence="3">
    <name type="scientific">Schistocephalus solidus</name>
    <name type="common">Tapeworm</name>
    <dbReference type="NCBI Taxonomy" id="70667"/>
    <lineage>
        <taxon>Eukaryota</taxon>
        <taxon>Metazoa</taxon>
        <taxon>Spiralia</taxon>
        <taxon>Lophotrochozoa</taxon>
        <taxon>Platyhelminthes</taxon>
        <taxon>Cestoda</taxon>
        <taxon>Eucestoda</taxon>
        <taxon>Diphyllobothriidea</taxon>
        <taxon>Diphyllobothriidae</taxon>
        <taxon>Schistocephalus</taxon>
    </lineage>
</organism>
<keyword evidence="3" id="KW-0418">Kinase</keyword>
<dbReference type="GO" id="GO:0004672">
    <property type="term" value="F:protein kinase activity"/>
    <property type="evidence" value="ECO:0007669"/>
    <property type="project" value="InterPro"/>
</dbReference>
<dbReference type="PROSITE" id="PS50011">
    <property type="entry name" value="PROTEIN_KINASE_DOM"/>
    <property type="match status" value="1"/>
</dbReference>
<evidence type="ECO:0000313" key="3">
    <source>
        <dbReference type="EMBL" id="JAP55636.1"/>
    </source>
</evidence>
<dbReference type="PANTHER" id="PTHR46240">
    <property type="entry name" value="SER/THR PROTEIN KINASE ULK4"/>
    <property type="match status" value="1"/>
</dbReference>
<dbReference type="Pfam" id="PF00069">
    <property type="entry name" value="Pkinase"/>
    <property type="match status" value="1"/>
</dbReference>